<keyword evidence="3" id="KW-0862">Zinc</keyword>
<evidence type="ECO:0000256" key="3">
    <source>
        <dbReference type="ARBA" id="ARBA00022833"/>
    </source>
</evidence>
<evidence type="ECO:0000256" key="5">
    <source>
        <dbReference type="ARBA" id="ARBA00023125"/>
    </source>
</evidence>
<feature type="non-terminal residue" evidence="10">
    <location>
        <position position="1"/>
    </location>
</feature>
<comment type="caution">
    <text evidence="10">The sequence shown here is derived from an EMBL/GenBank/DDBJ whole genome shotgun (WGS) entry which is preliminary data.</text>
</comment>
<dbReference type="PANTHER" id="PTHR46011">
    <property type="entry name" value="NUCLEAR HORMONE RECEPTOR FAMILY MEMBER NHR-86-RELATED"/>
    <property type="match status" value="1"/>
</dbReference>
<keyword evidence="8" id="KW-0539">Nucleus</keyword>
<evidence type="ECO:0000313" key="10">
    <source>
        <dbReference type="EMBL" id="GMT03205.1"/>
    </source>
</evidence>
<feature type="non-terminal residue" evidence="10">
    <location>
        <position position="363"/>
    </location>
</feature>
<organism evidence="10 11">
    <name type="scientific">Pristionchus entomophagus</name>
    <dbReference type="NCBI Taxonomy" id="358040"/>
    <lineage>
        <taxon>Eukaryota</taxon>
        <taxon>Metazoa</taxon>
        <taxon>Ecdysozoa</taxon>
        <taxon>Nematoda</taxon>
        <taxon>Chromadorea</taxon>
        <taxon>Rhabditida</taxon>
        <taxon>Rhabditina</taxon>
        <taxon>Diplogasteromorpha</taxon>
        <taxon>Diplogasteroidea</taxon>
        <taxon>Neodiplogasteridae</taxon>
        <taxon>Pristionchus</taxon>
    </lineage>
</organism>
<reference evidence="10" key="1">
    <citation type="submission" date="2023-10" db="EMBL/GenBank/DDBJ databases">
        <title>Genome assembly of Pristionchus species.</title>
        <authorList>
            <person name="Yoshida K."/>
            <person name="Sommer R.J."/>
        </authorList>
    </citation>
    <scope>NUCLEOTIDE SEQUENCE</scope>
    <source>
        <strain evidence="10">RS0144</strain>
    </source>
</reference>
<dbReference type="PROSITE" id="PS51030">
    <property type="entry name" value="NUCLEAR_REC_DBD_2"/>
    <property type="match status" value="1"/>
</dbReference>
<dbReference type="EMBL" id="BTSX01000006">
    <property type="protein sequence ID" value="GMT03205.1"/>
    <property type="molecule type" value="Genomic_DNA"/>
</dbReference>
<evidence type="ECO:0000256" key="7">
    <source>
        <dbReference type="ARBA" id="ARBA00023170"/>
    </source>
</evidence>
<dbReference type="Gene3D" id="1.10.565.10">
    <property type="entry name" value="Retinoid X Receptor"/>
    <property type="match status" value="1"/>
</dbReference>
<dbReference type="GO" id="GO:0003700">
    <property type="term" value="F:DNA-binding transcription factor activity"/>
    <property type="evidence" value="ECO:0007669"/>
    <property type="project" value="InterPro"/>
</dbReference>
<keyword evidence="5" id="KW-0238">DNA-binding</keyword>
<evidence type="ECO:0000313" key="11">
    <source>
        <dbReference type="Proteomes" id="UP001432027"/>
    </source>
</evidence>
<keyword evidence="7" id="KW-0675">Receptor</keyword>
<keyword evidence="11" id="KW-1185">Reference proteome</keyword>
<evidence type="ECO:0000256" key="6">
    <source>
        <dbReference type="ARBA" id="ARBA00023163"/>
    </source>
</evidence>
<dbReference type="InterPro" id="IPR000536">
    <property type="entry name" value="Nucl_hrmn_rcpt_lig-bd"/>
</dbReference>
<evidence type="ECO:0000256" key="2">
    <source>
        <dbReference type="ARBA" id="ARBA00022771"/>
    </source>
</evidence>
<dbReference type="InterPro" id="IPR035500">
    <property type="entry name" value="NHR-like_dom_sf"/>
</dbReference>
<feature type="domain" description="Nuclear receptor" evidence="9">
    <location>
        <begin position="1"/>
        <end position="88"/>
    </location>
</feature>
<sequence>HRQCLICTVKIDECRLGVDSCRACAVFYKRIRSADYRVPAECLKGDGKCFEKGIVTSCRKCRFDRFSEVLEKAQKKNIDDMIIETVRAPELDQTVSESIESRGSEETIDQTPFIDHNTWVFMLGLPSGSSTPLLDKIRWSYSLMCQTLKSGETGTKSTSFPLSQGDHDGSKIRFVPVSYSMIIPNGRIFLSALHDFANMTFPDFTKLDAVNKGLCISECIALVNLMDSTYRAAHHFPNDLNMHFASYTTIVSEELIQSSLDDCPFVTNKQGAIDSLIVNMKRAKSMSREMYHRVKPDNVEFTALLGLAYWNNDVAYINDELSAVVDKNRAEILKDMHEVYKIRRKTDYATRVGELFCLLDTMK</sequence>
<dbReference type="SMART" id="SM00430">
    <property type="entry name" value="HOLI"/>
    <property type="match status" value="1"/>
</dbReference>
<keyword evidence="2" id="KW-0863">Zinc-finger</keyword>
<dbReference type="GO" id="GO:0043565">
    <property type="term" value="F:sequence-specific DNA binding"/>
    <property type="evidence" value="ECO:0007669"/>
    <property type="project" value="InterPro"/>
</dbReference>
<dbReference type="SUPFAM" id="SSF57716">
    <property type="entry name" value="Glucocorticoid receptor-like (DNA-binding domain)"/>
    <property type="match status" value="1"/>
</dbReference>
<dbReference type="InterPro" id="IPR013088">
    <property type="entry name" value="Znf_NHR/GATA"/>
</dbReference>
<dbReference type="GO" id="GO:0005634">
    <property type="term" value="C:nucleus"/>
    <property type="evidence" value="ECO:0007669"/>
    <property type="project" value="TreeGrafter"/>
</dbReference>
<evidence type="ECO:0000259" key="9">
    <source>
        <dbReference type="PROSITE" id="PS51030"/>
    </source>
</evidence>
<protein>
    <recommendedName>
        <fullName evidence="9">Nuclear receptor domain-containing protein</fullName>
    </recommendedName>
</protein>
<keyword evidence="1" id="KW-0479">Metal-binding</keyword>
<name>A0AAV5UA11_9BILA</name>
<gene>
    <name evidence="10" type="ORF">PENTCL1PPCAC_25379</name>
</gene>
<evidence type="ECO:0000256" key="1">
    <source>
        <dbReference type="ARBA" id="ARBA00022723"/>
    </source>
</evidence>
<keyword evidence="4" id="KW-0805">Transcription regulation</keyword>
<dbReference type="Gene3D" id="3.30.50.10">
    <property type="entry name" value="Erythroid Transcription Factor GATA-1, subunit A"/>
    <property type="match status" value="1"/>
</dbReference>
<dbReference type="InterPro" id="IPR001628">
    <property type="entry name" value="Znf_hrmn_rcpt"/>
</dbReference>
<dbReference type="SUPFAM" id="SSF48508">
    <property type="entry name" value="Nuclear receptor ligand-binding domain"/>
    <property type="match status" value="1"/>
</dbReference>
<dbReference type="SMART" id="SM00399">
    <property type="entry name" value="ZnF_C4"/>
    <property type="match status" value="1"/>
</dbReference>
<accession>A0AAV5UA11</accession>
<proteinExistence type="predicted"/>
<dbReference type="PANTHER" id="PTHR46011:SF6">
    <property type="entry name" value="HIGH ZINC ACTIVATED NUCLEAR RECEPTOR PROTEIN"/>
    <property type="match status" value="1"/>
</dbReference>
<dbReference type="Proteomes" id="UP001432027">
    <property type="component" value="Unassembled WGS sequence"/>
</dbReference>
<dbReference type="AlphaFoldDB" id="A0AAV5UA11"/>
<evidence type="ECO:0000256" key="8">
    <source>
        <dbReference type="ARBA" id="ARBA00023242"/>
    </source>
</evidence>
<dbReference type="Pfam" id="PF00104">
    <property type="entry name" value="Hormone_recep"/>
    <property type="match status" value="1"/>
</dbReference>
<dbReference type="GO" id="GO:0008270">
    <property type="term" value="F:zinc ion binding"/>
    <property type="evidence" value="ECO:0007669"/>
    <property type="project" value="UniProtKB-KW"/>
</dbReference>
<keyword evidence="6" id="KW-0804">Transcription</keyword>
<evidence type="ECO:0000256" key="4">
    <source>
        <dbReference type="ARBA" id="ARBA00023015"/>
    </source>
</evidence>